<dbReference type="EMBL" id="MU006807">
    <property type="protein sequence ID" value="KAF2635423.1"/>
    <property type="molecule type" value="Genomic_DNA"/>
</dbReference>
<feature type="transmembrane region" description="Helical" evidence="2">
    <location>
        <begin position="437"/>
        <end position="455"/>
    </location>
</feature>
<evidence type="ECO:0000256" key="3">
    <source>
        <dbReference type="SAM" id="SignalP"/>
    </source>
</evidence>
<feature type="compositionally biased region" description="Polar residues" evidence="1">
    <location>
        <begin position="813"/>
        <end position="826"/>
    </location>
</feature>
<feature type="compositionally biased region" description="Polar residues" evidence="1">
    <location>
        <begin position="234"/>
        <end position="249"/>
    </location>
</feature>
<evidence type="ECO:0000256" key="1">
    <source>
        <dbReference type="SAM" id="MobiDB-lite"/>
    </source>
</evidence>
<feature type="region of interest" description="Disordered" evidence="1">
    <location>
        <begin position="797"/>
        <end position="836"/>
    </location>
</feature>
<keyword evidence="2" id="KW-0472">Membrane</keyword>
<feature type="transmembrane region" description="Helical" evidence="2">
    <location>
        <begin position="409"/>
        <end position="431"/>
    </location>
</feature>
<keyword evidence="5" id="KW-1185">Reference proteome</keyword>
<feature type="chain" id="PRO_5025538433" evidence="3">
    <location>
        <begin position="21"/>
        <end position="836"/>
    </location>
</feature>
<feature type="transmembrane region" description="Helical" evidence="2">
    <location>
        <begin position="271"/>
        <end position="301"/>
    </location>
</feature>
<evidence type="ECO:0000256" key="2">
    <source>
        <dbReference type="SAM" id="Phobius"/>
    </source>
</evidence>
<keyword evidence="2" id="KW-0812">Transmembrane</keyword>
<accession>A0A6A6RK51</accession>
<dbReference type="AlphaFoldDB" id="A0A6A6RK51"/>
<feature type="signal peptide" evidence="3">
    <location>
        <begin position="1"/>
        <end position="20"/>
    </location>
</feature>
<proteinExistence type="predicted"/>
<protein>
    <submittedName>
        <fullName evidence="4">Uncharacterized protein</fullName>
    </submittedName>
</protein>
<dbReference type="Proteomes" id="UP000799753">
    <property type="component" value="Unassembled WGS sequence"/>
</dbReference>
<keyword evidence="2" id="KW-1133">Transmembrane helix</keyword>
<feature type="region of interest" description="Disordered" evidence="1">
    <location>
        <begin position="210"/>
        <end position="249"/>
    </location>
</feature>
<sequence>MASDATLWVLLFGLVAPIRAGDLNDFSNNLATDLGPLLSLFGEAITKQYLSESTSFEDYIIFALVPLGLMTAVVSVIRVCGGTWLRSFIGRAQEGNAAIEAELCTSTSKDICEVFNRGGITRTLGRAKILEIIRVRHKESKDKAAAKPEDDEENKMNKSKGRSTTRSNCKEINYERSKENMGLFLVRDYLSNCKNSEWIRHSGAEKPTSIRTWLSRRKASKSSDMENGVHSGNDKTTPSRDSTSVKESTNTYTNINPNLSINIGIKKRGSAFVYTVLILGMILQVGLIIMAPLLSWVGGWSRNGHSGKNLSMQQAYLDNKAPILFLIGSVFMMLGMFGCAYLIGQITEETKYRRQIRDSKAPARTEMYWVQAGNQVIGDQTYGPYAYSDPSHPLLEYVISKKRDNEETVVRYTILTWIAIIATVGGYVVQFVGLRGMHAWVSIAQLAAILVMSMLRGMMRTQRLANNGNKVQDISEEVVGHELDWLAFDIWETMQRDKNESQGPSKTNVTKGEEQTSAASWIFTGWSTLEKPSTQNRAEEIFRIRARLGYLSGHSSSFVPENERSQQQKWDGKDVAVRDRAMKMAKALSAIADRLIPRNQAKVDIRFRFQVQSSHPPNIGPETHTIEIILHPPDLAAKRRGWTFDSLQLEAILGLYSWSLYRCREAKSGTSQATVDAPEKISRARILSSRAAADTDQDDEQYLLDLWLGDNTPDIQCSTLSRNETAHLTSKTVWRRTPTGSEIQFPDIRPGYTCRPLSLDFTGDYPSPPTVLKPLRFFGWSQVDDGELANAYQIPEGKKSVRSRGVGGDVKNGESSKVTLADTTQMDPRKTYQDHQ</sequence>
<feature type="transmembrane region" description="Helical" evidence="2">
    <location>
        <begin position="321"/>
        <end position="344"/>
    </location>
</feature>
<reference evidence="4" key="1">
    <citation type="journal article" date="2020" name="Stud. Mycol.">
        <title>101 Dothideomycetes genomes: a test case for predicting lifestyles and emergence of pathogens.</title>
        <authorList>
            <person name="Haridas S."/>
            <person name="Albert R."/>
            <person name="Binder M."/>
            <person name="Bloem J."/>
            <person name="Labutti K."/>
            <person name="Salamov A."/>
            <person name="Andreopoulos B."/>
            <person name="Baker S."/>
            <person name="Barry K."/>
            <person name="Bills G."/>
            <person name="Bluhm B."/>
            <person name="Cannon C."/>
            <person name="Castanera R."/>
            <person name="Culley D."/>
            <person name="Daum C."/>
            <person name="Ezra D."/>
            <person name="Gonzalez J."/>
            <person name="Henrissat B."/>
            <person name="Kuo A."/>
            <person name="Liang C."/>
            <person name="Lipzen A."/>
            <person name="Lutzoni F."/>
            <person name="Magnuson J."/>
            <person name="Mondo S."/>
            <person name="Nolan M."/>
            <person name="Ohm R."/>
            <person name="Pangilinan J."/>
            <person name="Park H.-J."/>
            <person name="Ramirez L."/>
            <person name="Alfaro M."/>
            <person name="Sun H."/>
            <person name="Tritt A."/>
            <person name="Yoshinaga Y."/>
            <person name="Zwiers L.-H."/>
            <person name="Turgeon B."/>
            <person name="Goodwin S."/>
            <person name="Spatafora J."/>
            <person name="Crous P."/>
            <person name="Grigoriev I."/>
        </authorList>
    </citation>
    <scope>NUCLEOTIDE SEQUENCE</scope>
    <source>
        <strain evidence="4">CBS 473.64</strain>
    </source>
</reference>
<organism evidence="4 5">
    <name type="scientific">Massarina eburnea CBS 473.64</name>
    <dbReference type="NCBI Taxonomy" id="1395130"/>
    <lineage>
        <taxon>Eukaryota</taxon>
        <taxon>Fungi</taxon>
        <taxon>Dikarya</taxon>
        <taxon>Ascomycota</taxon>
        <taxon>Pezizomycotina</taxon>
        <taxon>Dothideomycetes</taxon>
        <taxon>Pleosporomycetidae</taxon>
        <taxon>Pleosporales</taxon>
        <taxon>Massarineae</taxon>
        <taxon>Massarinaceae</taxon>
        <taxon>Massarina</taxon>
    </lineage>
</organism>
<dbReference type="OrthoDB" id="194358at2759"/>
<feature type="region of interest" description="Disordered" evidence="1">
    <location>
        <begin position="141"/>
        <end position="171"/>
    </location>
</feature>
<keyword evidence="3" id="KW-0732">Signal</keyword>
<gene>
    <name evidence="4" type="ORF">P280DRAFT_553799</name>
</gene>
<evidence type="ECO:0000313" key="4">
    <source>
        <dbReference type="EMBL" id="KAF2635423.1"/>
    </source>
</evidence>
<feature type="compositionally biased region" description="Basic and acidic residues" evidence="1">
    <location>
        <begin position="827"/>
        <end position="836"/>
    </location>
</feature>
<name>A0A6A6RK51_9PLEO</name>
<feature type="transmembrane region" description="Helical" evidence="2">
    <location>
        <begin position="59"/>
        <end position="81"/>
    </location>
</feature>
<evidence type="ECO:0000313" key="5">
    <source>
        <dbReference type="Proteomes" id="UP000799753"/>
    </source>
</evidence>